<dbReference type="EMBL" id="AP024563">
    <property type="protein sequence ID" value="BCU06472.1"/>
    <property type="molecule type" value="Genomic_DNA"/>
</dbReference>
<dbReference type="Proteomes" id="UP000680679">
    <property type="component" value="Chromosome"/>
</dbReference>
<evidence type="ECO:0000313" key="1">
    <source>
        <dbReference type="EMBL" id="BCU06472.1"/>
    </source>
</evidence>
<accession>A0ABM7QL59</accession>
<proteinExistence type="predicted"/>
<keyword evidence="2" id="KW-1185">Reference proteome</keyword>
<name>A0ABM7QL59_9GAMM</name>
<gene>
    <name evidence="1" type="ORF">Atep_11490</name>
</gene>
<organism evidence="1 2">
    <name type="scientific">Allochromatium tepidum</name>
    <dbReference type="NCBI Taxonomy" id="553982"/>
    <lineage>
        <taxon>Bacteria</taxon>
        <taxon>Pseudomonadati</taxon>
        <taxon>Pseudomonadota</taxon>
        <taxon>Gammaproteobacteria</taxon>
        <taxon>Chromatiales</taxon>
        <taxon>Chromatiaceae</taxon>
        <taxon>Allochromatium</taxon>
    </lineage>
</organism>
<dbReference type="RefSeq" id="WP_213380768.1">
    <property type="nucleotide sequence ID" value="NZ_AP024563.1"/>
</dbReference>
<sequence>MRIQRELPGATIAMFSTLKYVNAPNFAPFRAQWQARYLGGFVVHSRAFDGLKGDFPIGFLVWDTAKAMPLQEIRTTVLDKDGTAIGEKCFVPEPDRAPLSKWIVRPRSNQQDALPLKNALTPTTSTKDVRGDKWADGAIGSMICFGNDLQHAATGTALLSSGYGNAGAFFVTPDNLEKAAIIFAVRRLIKPTWLNDRDQFLQPSVKLTPAFKSDCLIWMLFNGSNLSAGADGLEWNGRTWSLVNHFIPFSEDEVGASGRFESDFMVGYLRRLKLSKDAKAVMDAGRALWTRYHATRFEKKIRDEFARRSA</sequence>
<evidence type="ECO:0000313" key="2">
    <source>
        <dbReference type="Proteomes" id="UP000680679"/>
    </source>
</evidence>
<protein>
    <submittedName>
        <fullName evidence="1">Uncharacterized protein</fullName>
    </submittedName>
</protein>
<reference evidence="1 2" key="1">
    <citation type="submission" date="2021-04" db="EMBL/GenBank/DDBJ databases">
        <title>Complete genome sequencing of Allochromatium tepidum strain NZ.</title>
        <authorList>
            <person name="Tsukatani Y."/>
            <person name="Mori H."/>
        </authorList>
    </citation>
    <scope>NUCLEOTIDE SEQUENCE [LARGE SCALE GENOMIC DNA]</scope>
    <source>
        <strain evidence="1 2">NZ</strain>
    </source>
</reference>